<dbReference type="Proteomes" id="UP000305654">
    <property type="component" value="Unassembled WGS sequence"/>
</dbReference>
<name>A0A5R9JDS9_9PROT</name>
<gene>
    <name evidence="1" type="ORF">FE263_05665</name>
</gene>
<keyword evidence="2" id="KW-1185">Reference proteome</keyword>
<proteinExistence type="predicted"/>
<dbReference type="AlphaFoldDB" id="A0A5R9JDS9"/>
<comment type="caution">
    <text evidence="1">The sequence shown here is derived from an EMBL/GenBank/DDBJ whole genome shotgun (WGS) entry which is preliminary data.</text>
</comment>
<accession>A0A5R9JDS9</accession>
<dbReference type="EMBL" id="VCDI01000002">
    <property type="protein sequence ID" value="TLU73566.1"/>
    <property type="molecule type" value="Genomic_DNA"/>
</dbReference>
<protein>
    <submittedName>
        <fullName evidence="1">Uncharacterized protein</fullName>
    </submittedName>
</protein>
<sequence length="98" mass="10912">MTTPSTTEDVPSTPGWVEQGVDDILASLPQRPNLRTLRNAYLDCLAGAGRTRDLDETHDRCRRKLLTALVEDEHLPKATVSEIERKLEALEADISDNV</sequence>
<dbReference type="OrthoDB" id="7268627at2"/>
<evidence type="ECO:0000313" key="1">
    <source>
        <dbReference type="EMBL" id="TLU73566.1"/>
    </source>
</evidence>
<reference evidence="1 2" key="1">
    <citation type="submission" date="2019-05" db="EMBL/GenBank/DDBJ databases">
        <authorList>
            <person name="Pankratov T."/>
            <person name="Grouzdev D."/>
        </authorList>
    </citation>
    <scope>NUCLEOTIDE SEQUENCE [LARGE SCALE GENOMIC DNA]</scope>
    <source>
        <strain evidence="1 2">KEBCLARHB70R</strain>
    </source>
</reference>
<evidence type="ECO:0000313" key="2">
    <source>
        <dbReference type="Proteomes" id="UP000305654"/>
    </source>
</evidence>
<organism evidence="1 2">
    <name type="scientific">Lichenicoccus roseus</name>
    <dbReference type="NCBI Taxonomy" id="2683649"/>
    <lineage>
        <taxon>Bacteria</taxon>
        <taxon>Pseudomonadati</taxon>
        <taxon>Pseudomonadota</taxon>
        <taxon>Alphaproteobacteria</taxon>
        <taxon>Acetobacterales</taxon>
        <taxon>Acetobacteraceae</taxon>
        <taxon>Lichenicoccus</taxon>
    </lineage>
</organism>